<dbReference type="InterPro" id="IPR002328">
    <property type="entry name" value="ADH_Zn_CS"/>
</dbReference>
<dbReference type="EC" id="1.1.1.9" evidence="9"/>
<evidence type="ECO:0000313" key="14">
    <source>
        <dbReference type="Proteomes" id="UP000244855"/>
    </source>
</evidence>
<evidence type="ECO:0000256" key="9">
    <source>
        <dbReference type="ARBA" id="ARBA00026119"/>
    </source>
</evidence>
<sequence>MTPSMQNPSIVLYGPGKAKVEDKPIPEITDGHDVIIRIGFVGVCGSDVHFWNHGGIGKHVNPDTGIVMGHEASGTVHSIGPLVTTLTVGDRVALEPGTPCRYCRACKSGSYHLCKYMRFAAAPGPPDTHGTLSKYFKIAEDFAYKIPEWMSLEEAVLVEPTSVAVHAVKLADVKPGEVVVVMGSGTIGLLVAAVAKAFGAGRIALVDILDRKLQFAKGFLECDTFKSDIAADAQGNASKLLSDLGLEGVDAVIEASGAASSVDMGIHVLRSGGKYVQTGMGRPRIEFPIGMMAEKELSVKGCFRYNAGDYELAVDLLSRKKIDVKQLISSTSPFEETTAAWEKTKNGEGIKNLIRGVED</sequence>
<dbReference type="InterPro" id="IPR013154">
    <property type="entry name" value="ADH-like_N"/>
</dbReference>
<dbReference type="GO" id="GO:0008270">
    <property type="term" value="F:zinc ion binding"/>
    <property type="evidence" value="ECO:0007669"/>
    <property type="project" value="InterPro"/>
</dbReference>
<evidence type="ECO:0000313" key="13">
    <source>
        <dbReference type="EMBL" id="PVH91753.1"/>
    </source>
</evidence>
<dbReference type="Pfam" id="PF00107">
    <property type="entry name" value="ADH_zinc_N"/>
    <property type="match status" value="1"/>
</dbReference>
<dbReference type="GO" id="GO:0046526">
    <property type="term" value="F:D-xylulose reductase activity"/>
    <property type="evidence" value="ECO:0007669"/>
    <property type="project" value="UniProtKB-EC"/>
</dbReference>
<keyword evidence="6" id="KW-0520">NAD</keyword>
<comment type="cofactor">
    <cofactor evidence="1 11">
        <name>Zn(2+)</name>
        <dbReference type="ChEBI" id="CHEBI:29105"/>
    </cofactor>
</comment>
<dbReference type="OrthoDB" id="3941538at2759"/>
<dbReference type="SMART" id="SM00829">
    <property type="entry name" value="PKS_ER"/>
    <property type="match status" value="1"/>
</dbReference>
<organism evidence="13 14">
    <name type="scientific">Periconia macrospinosa</name>
    <dbReference type="NCBI Taxonomy" id="97972"/>
    <lineage>
        <taxon>Eukaryota</taxon>
        <taxon>Fungi</taxon>
        <taxon>Dikarya</taxon>
        <taxon>Ascomycota</taxon>
        <taxon>Pezizomycotina</taxon>
        <taxon>Dothideomycetes</taxon>
        <taxon>Pleosporomycetidae</taxon>
        <taxon>Pleosporales</taxon>
        <taxon>Massarineae</taxon>
        <taxon>Periconiaceae</taxon>
        <taxon>Periconia</taxon>
    </lineage>
</organism>
<keyword evidence="3 11" id="KW-0479">Metal-binding</keyword>
<evidence type="ECO:0000256" key="7">
    <source>
        <dbReference type="ARBA" id="ARBA00024843"/>
    </source>
</evidence>
<protein>
    <recommendedName>
        <fullName evidence="9">D-xylulose reductase</fullName>
        <ecNumber evidence="9">1.1.1.9</ecNumber>
    </recommendedName>
    <alternativeName>
        <fullName evidence="10">Xylitol dehydrogenase A</fullName>
    </alternativeName>
</protein>
<reference evidence="13 14" key="1">
    <citation type="journal article" date="2018" name="Sci. Rep.">
        <title>Comparative genomics provides insights into the lifestyle and reveals functional heterogeneity of dark septate endophytic fungi.</title>
        <authorList>
            <person name="Knapp D.G."/>
            <person name="Nemeth J.B."/>
            <person name="Barry K."/>
            <person name="Hainaut M."/>
            <person name="Henrissat B."/>
            <person name="Johnson J."/>
            <person name="Kuo A."/>
            <person name="Lim J.H.P."/>
            <person name="Lipzen A."/>
            <person name="Nolan M."/>
            <person name="Ohm R.A."/>
            <person name="Tamas L."/>
            <person name="Grigoriev I.V."/>
            <person name="Spatafora J.W."/>
            <person name="Nagy L.G."/>
            <person name="Kovacs G.M."/>
        </authorList>
    </citation>
    <scope>NUCLEOTIDE SEQUENCE [LARGE SCALE GENOMIC DNA]</scope>
    <source>
        <strain evidence="13 14">DSE2036</strain>
    </source>
</reference>
<dbReference type="Gene3D" id="3.40.50.720">
    <property type="entry name" value="NAD(P)-binding Rossmann-like Domain"/>
    <property type="match status" value="1"/>
</dbReference>
<dbReference type="GO" id="GO:0003939">
    <property type="term" value="F:L-iditol 2-dehydrogenase (NAD+) activity"/>
    <property type="evidence" value="ECO:0007669"/>
    <property type="project" value="TreeGrafter"/>
</dbReference>
<feature type="domain" description="Enoyl reductase (ER)" evidence="12">
    <location>
        <begin position="14"/>
        <end position="354"/>
    </location>
</feature>
<dbReference type="InterPro" id="IPR011032">
    <property type="entry name" value="GroES-like_sf"/>
</dbReference>
<dbReference type="CDD" id="cd05285">
    <property type="entry name" value="sorbitol_DH"/>
    <property type="match status" value="1"/>
</dbReference>
<evidence type="ECO:0000256" key="4">
    <source>
        <dbReference type="ARBA" id="ARBA00022833"/>
    </source>
</evidence>
<dbReference type="SUPFAM" id="SSF51735">
    <property type="entry name" value="NAD(P)-binding Rossmann-fold domains"/>
    <property type="match status" value="1"/>
</dbReference>
<dbReference type="Proteomes" id="UP000244855">
    <property type="component" value="Unassembled WGS sequence"/>
</dbReference>
<evidence type="ECO:0000256" key="1">
    <source>
        <dbReference type="ARBA" id="ARBA00001947"/>
    </source>
</evidence>
<dbReference type="PROSITE" id="PS00059">
    <property type="entry name" value="ADH_ZINC"/>
    <property type="match status" value="1"/>
</dbReference>
<accession>A0A2V1D2N4</accession>
<dbReference type="SUPFAM" id="SSF50129">
    <property type="entry name" value="GroES-like"/>
    <property type="match status" value="1"/>
</dbReference>
<keyword evidence="5" id="KW-0560">Oxidoreductase</keyword>
<evidence type="ECO:0000256" key="11">
    <source>
        <dbReference type="RuleBase" id="RU361277"/>
    </source>
</evidence>
<evidence type="ECO:0000259" key="12">
    <source>
        <dbReference type="SMART" id="SM00829"/>
    </source>
</evidence>
<dbReference type="STRING" id="97972.A0A2V1D2N4"/>
<gene>
    <name evidence="13" type="ORF">DM02DRAFT_677909</name>
</gene>
<proteinExistence type="inferred from homology"/>
<evidence type="ECO:0000256" key="6">
    <source>
        <dbReference type="ARBA" id="ARBA00023027"/>
    </source>
</evidence>
<dbReference type="GO" id="GO:0006062">
    <property type="term" value="P:sorbitol catabolic process"/>
    <property type="evidence" value="ECO:0007669"/>
    <property type="project" value="TreeGrafter"/>
</dbReference>
<name>A0A2V1D2N4_9PLEO</name>
<keyword evidence="14" id="KW-1185">Reference proteome</keyword>
<dbReference type="FunFam" id="3.40.50.720:FF:000068">
    <property type="entry name" value="Sorbitol dehydrogenase"/>
    <property type="match status" value="1"/>
</dbReference>
<dbReference type="PANTHER" id="PTHR43161:SF9">
    <property type="entry name" value="SORBITOL DEHYDROGENASE"/>
    <property type="match status" value="1"/>
</dbReference>
<evidence type="ECO:0000256" key="2">
    <source>
        <dbReference type="ARBA" id="ARBA00008072"/>
    </source>
</evidence>
<dbReference type="AlphaFoldDB" id="A0A2V1D2N4"/>
<dbReference type="InterPro" id="IPR013149">
    <property type="entry name" value="ADH-like_C"/>
</dbReference>
<dbReference type="EMBL" id="KZ805788">
    <property type="protein sequence ID" value="PVH91753.1"/>
    <property type="molecule type" value="Genomic_DNA"/>
</dbReference>
<keyword evidence="4 11" id="KW-0862">Zinc</keyword>
<comment type="function">
    <text evidence="7">Xylitol dehydrogenase which catalyzes the conversion of xylitol to D-xylulose. Xylose is a major component of hemicelluloses such as xylan. Most fungi utilize D-xylose via three enzymatic reactions, xylose reductase (XR), xylitol dehydrogenase (XDH), and xylulokinase, to form xylulose 5-phosphate, which enters pentose phosphate pathway.</text>
</comment>
<comment type="pathway">
    <text evidence="8">Carbohydrate degradation; L-arabinose degradation via L-arabinitol; D-xylulose 5-phosphate from L-arabinose (fungal route): step 4/5.</text>
</comment>
<dbReference type="Gene3D" id="3.90.180.10">
    <property type="entry name" value="Medium-chain alcohol dehydrogenases, catalytic domain"/>
    <property type="match status" value="1"/>
</dbReference>
<dbReference type="Pfam" id="PF08240">
    <property type="entry name" value="ADH_N"/>
    <property type="match status" value="1"/>
</dbReference>
<comment type="similarity">
    <text evidence="2 11">Belongs to the zinc-containing alcohol dehydrogenase family.</text>
</comment>
<dbReference type="InterPro" id="IPR036291">
    <property type="entry name" value="NAD(P)-bd_dom_sf"/>
</dbReference>
<evidence type="ECO:0000256" key="10">
    <source>
        <dbReference type="ARBA" id="ARBA00030139"/>
    </source>
</evidence>
<dbReference type="InterPro" id="IPR020843">
    <property type="entry name" value="ER"/>
</dbReference>
<evidence type="ECO:0000256" key="5">
    <source>
        <dbReference type="ARBA" id="ARBA00023002"/>
    </source>
</evidence>
<dbReference type="InterPro" id="IPR045306">
    <property type="entry name" value="SDH-like"/>
</dbReference>
<evidence type="ECO:0000256" key="8">
    <source>
        <dbReference type="ARBA" id="ARBA00025713"/>
    </source>
</evidence>
<dbReference type="PANTHER" id="PTHR43161">
    <property type="entry name" value="SORBITOL DEHYDROGENASE"/>
    <property type="match status" value="1"/>
</dbReference>
<evidence type="ECO:0000256" key="3">
    <source>
        <dbReference type="ARBA" id="ARBA00022723"/>
    </source>
</evidence>